<evidence type="ECO:0000256" key="1">
    <source>
        <dbReference type="SAM" id="SignalP"/>
    </source>
</evidence>
<accession>A0A1E8E5H3</accession>
<keyword evidence="1" id="KW-0732">Signal</keyword>
<reference evidence="2 3" key="1">
    <citation type="submission" date="2016-10" db="EMBL/GenBank/DDBJ databases">
        <title>Genome of airborne Acinetobacter sp. 5-2Ac02 in the hospital environment: Species near to Acinetobacter towneri.</title>
        <authorList>
            <person name="Barbosa B."/>
            <person name="Fernandez-Garcia L."/>
            <person name="Gato E."/>
            <person name="Leao R."/>
            <person name="Albano R."/>
            <person name="Fernandez B."/>
            <person name="Fernandez-Cuenca F."/>
            <person name="Marques E."/>
            <person name="Tomas M."/>
        </authorList>
    </citation>
    <scope>NUCLEOTIDE SEQUENCE [LARGE SCALE GENOMIC DNA]</scope>
    <source>
        <strain evidence="2 3">5-2Ac02</strain>
    </source>
</reference>
<sequence length="474" mass="50476">MKKTILVASILSTAFSFNSAQAMQALNDDQLSHVQGQALLNLMTATDQSQGLNFYKLSVDALMELNANIKTLQLGCGGVNNAIGGKAGCDIDISNIALSGLNQSYDSTGSPKFTSERAGTSAQITNPFIEFAISGNSASTREVIGFRLGAEEILGLLTLGTDNVQNPNDGIKSFSGYMKMAQTQGHSFTEQATFGMTDDEIISGRLKALGQTRQFDSKPFTNGVRTEGHTGITVPSMKVDFTMPETVVTGQRMTAAKVSGIRSSIPSIPLAVAELGKSLPGSVQGTPDFSQDQLYVEFPALLFGSLGTHSFFKMAAGSSLDELNMDITFVQALNMIHNIPLNGTGGYLSLQSKPVHWQGADQGDVAQQGWWMSFKEPIQLGYLATTDKVDISAVLPQVATAISDYLLNKSEPIDVGAFEALGSLAGVAVEKKLNINVGQFTNYATGNPATITLKDKLLNNQNVTPNCYGGMKFC</sequence>
<feature type="signal peptide" evidence="1">
    <location>
        <begin position="1"/>
        <end position="22"/>
    </location>
</feature>
<gene>
    <name evidence="2" type="ORF">BJN41_01815</name>
</gene>
<evidence type="ECO:0000313" key="2">
    <source>
        <dbReference type="EMBL" id="OFE44867.1"/>
    </source>
</evidence>
<comment type="caution">
    <text evidence="2">The sequence shown here is derived from an EMBL/GenBank/DDBJ whole genome shotgun (WGS) entry which is preliminary data.</text>
</comment>
<dbReference type="EMBL" id="MKQS01000001">
    <property type="protein sequence ID" value="OFE44867.1"/>
    <property type="molecule type" value="Genomic_DNA"/>
</dbReference>
<dbReference type="RefSeq" id="WP_070152607.1">
    <property type="nucleotide sequence ID" value="NZ_MKQS01000001.1"/>
</dbReference>
<evidence type="ECO:0000313" key="3">
    <source>
        <dbReference type="Proteomes" id="UP000186931"/>
    </source>
</evidence>
<feature type="chain" id="PRO_5009213536" evidence="1">
    <location>
        <begin position="23"/>
        <end position="474"/>
    </location>
</feature>
<name>A0A1E8E5H3_9GAMM</name>
<dbReference type="AlphaFoldDB" id="A0A1E8E5H3"/>
<dbReference type="STRING" id="202956.BJN41_01815"/>
<protein>
    <submittedName>
        <fullName evidence="2">Uncharacterized protein</fullName>
    </submittedName>
</protein>
<proteinExistence type="predicted"/>
<organism evidence="2 3">
    <name type="scientific">Acinetobacter towneri</name>
    <dbReference type="NCBI Taxonomy" id="202956"/>
    <lineage>
        <taxon>Bacteria</taxon>
        <taxon>Pseudomonadati</taxon>
        <taxon>Pseudomonadota</taxon>
        <taxon>Gammaproteobacteria</taxon>
        <taxon>Moraxellales</taxon>
        <taxon>Moraxellaceae</taxon>
        <taxon>Acinetobacter</taxon>
    </lineage>
</organism>
<dbReference type="Proteomes" id="UP000186931">
    <property type="component" value="Unassembled WGS sequence"/>
</dbReference>